<sequence length="66" mass="7065">MKEWCASKSNSTEDMRIGQGTAVATASVVPETAFRYEQKDELGVHAAIGATRAGKHDGPKMKLDAD</sequence>
<evidence type="ECO:0000313" key="1">
    <source>
        <dbReference type="EMBL" id="KAL3666835.1"/>
    </source>
</evidence>
<keyword evidence="2" id="KW-1185">Reference proteome</keyword>
<name>A0ABD3FMK8_9STRA</name>
<accession>A0ABD3FMK8</accession>
<dbReference type="AlphaFoldDB" id="A0ABD3FMK8"/>
<evidence type="ECO:0000313" key="2">
    <source>
        <dbReference type="Proteomes" id="UP001632037"/>
    </source>
</evidence>
<comment type="caution">
    <text evidence="1">The sequence shown here is derived from an EMBL/GenBank/DDBJ whole genome shotgun (WGS) entry which is preliminary data.</text>
</comment>
<dbReference type="Proteomes" id="UP001632037">
    <property type="component" value="Unassembled WGS sequence"/>
</dbReference>
<dbReference type="EMBL" id="JBIMZQ010000016">
    <property type="protein sequence ID" value="KAL3666835.1"/>
    <property type="molecule type" value="Genomic_DNA"/>
</dbReference>
<proteinExistence type="predicted"/>
<protein>
    <submittedName>
        <fullName evidence="1">Uncharacterized protein</fullName>
    </submittedName>
</protein>
<organism evidence="1 2">
    <name type="scientific">Phytophthora oleae</name>
    <dbReference type="NCBI Taxonomy" id="2107226"/>
    <lineage>
        <taxon>Eukaryota</taxon>
        <taxon>Sar</taxon>
        <taxon>Stramenopiles</taxon>
        <taxon>Oomycota</taxon>
        <taxon>Peronosporomycetes</taxon>
        <taxon>Peronosporales</taxon>
        <taxon>Peronosporaceae</taxon>
        <taxon>Phytophthora</taxon>
    </lineage>
</organism>
<reference evidence="1 2" key="1">
    <citation type="submission" date="2024-09" db="EMBL/GenBank/DDBJ databases">
        <title>Genome sequencing and assembly of Phytophthora oleae, isolate VK10A, causative agent of rot of olive drupes.</title>
        <authorList>
            <person name="Conti Taguali S."/>
            <person name="Riolo M."/>
            <person name="La Spada F."/>
            <person name="Cacciola S.O."/>
            <person name="Dionisio G."/>
        </authorList>
    </citation>
    <scope>NUCLEOTIDE SEQUENCE [LARGE SCALE GENOMIC DNA]</scope>
    <source>
        <strain evidence="1 2">VK10A</strain>
    </source>
</reference>
<gene>
    <name evidence="1" type="ORF">V7S43_008453</name>
</gene>